<feature type="transmembrane region" description="Helical" evidence="5">
    <location>
        <begin position="780"/>
        <end position="800"/>
    </location>
</feature>
<name>A0A816YFJ1_9BILA</name>
<gene>
    <name evidence="8" type="ORF">MBJ925_LOCUS32966</name>
</gene>
<dbReference type="GO" id="GO:0022857">
    <property type="term" value="F:transmembrane transporter activity"/>
    <property type="evidence" value="ECO:0007669"/>
    <property type="project" value="InterPro"/>
</dbReference>
<evidence type="ECO:0000259" key="6">
    <source>
        <dbReference type="PROSITE" id="PS50850"/>
    </source>
</evidence>
<feature type="transmembrane region" description="Helical" evidence="5">
    <location>
        <begin position="498"/>
        <end position="521"/>
    </location>
</feature>
<dbReference type="InterPro" id="IPR005828">
    <property type="entry name" value="MFS_sugar_transport-like"/>
</dbReference>
<reference evidence="8" key="1">
    <citation type="submission" date="2021-02" db="EMBL/GenBank/DDBJ databases">
        <authorList>
            <person name="Nowell W R."/>
        </authorList>
    </citation>
    <scope>NUCLEOTIDE SEQUENCE</scope>
</reference>
<dbReference type="PROSITE" id="PS50850">
    <property type="entry name" value="MFS"/>
    <property type="match status" value="1"/>
</dbReference>
<feature type="domain" description="Major facilitator superfamily (MFS) profile" evidence="6">
    <location>
        <begin position="382"/>
        <end position="834"/>
    </location>
</feature>
<dbReference type="AlphaFoldDB" id="A0A816YFJ1"/>
<evidence type="ECO:0000256" key="5">
    <source>
        <dbReference type="SAM" id="Phobius"/>
    </source>
</evidence>
<feature type="transmembrane region" description="Helical" evidence="5">
    <location>
        <begin position="715"/>
        <end position="737"/>
    </location>
</feature>
<dbReference type="GO" id="GO:0016020">
    <property type="term" value="C:membrane"/>
    <property type="evidence" value="ECO:0007669"/>
    <property type="project" value="UniProtKB-SubCell"/>
</dbReference>
<dbReference type="Proteomes" id="UP000663824">
    <property type="component" value="Unassembled WGS sequence"/>
</dbReference>
<feature type="domain" description="Reverse transcriptase" evidence="7">
    <location>
        <begin position="1"/>
        <end position="87"/>
    </location>
</feature>
<feature type="transmembrane region" description="Helical" evidence="5">
    <location>
        <begin position="562"/>
        <end position="580"/>
    </location>
</feature>
<dbReference type="Pfam" id="PF00083">
    <property type="entry name" value="Sugar_tr"/>
    <property type="match status" value="1"/>
</dbReference>
<evidence type="ECO:0000313" key="8">
    <source>
        <dbReference type="EMBL" id="CAF2160064.1"/>
    </source>
</evidence>
<evidence type="ECO:0000256" key="2">
    <source>
        <dbReference type="ARBA" id="ARBA00022692"/>
    </source>
</evidence>
<dbReference type="PANTHER" id="PTHR24064">
    <property type="entry name" value="SOLUTE CARRIER FAMILY 22 MEMBER"/>
    <property type="match status" value="1"/>
</dbReference>
<proteinExistence type="predicted"/>
<comment type="subcellular location">
    <subcellularLocation>
        <location evidence="1">Membrane</location>
        <topology evidence="1">Multi-pass membrane protein</topology>
    </subcellularLocation>
</comment>
<feature type="transmembrane region" description="Helical" evidence="5">
    <location>
        <begin position="743"/>
        <end position="768"/>
    </location>
</feature>
<dbReference type="EMBL" id="CAJNRE010017997">
    <property type="protein sequence ID" value="CAF2160064.1"/>
    <property type="molecule type" value="Genomic_DNA"/>
</dbReference>
<sequence>MYADDIVVMCDSPKNLEHFIKVFERVTNDFGLSMNIQKTCTMSLKQFEKTIGKNETKGKEKDASSNIVIRDQNIETVDNFNYLGCNIANDQTQAKEIEVRIGKASNAFNSLRRIVWYRKCISIQAKVRIFKACILPVLLYGSEIWCLKAVEEQRLNTFYMKCLRTLLGVGRGDRMRNDLILELTGQPSLEKILRRNRLRWFGHVNRMNNEEDQPMLPKKVLFSSFADAKRPLHGVKLRWKDKIAKDLTMCEIKNWRREVQDKEMWRKTINKEIKSTTVRSDAAHVIHEHKERAKKRRTDERLLDYNKKMNTPPSTTTVINVDATCSICGRTFKSKLVMISTQLWTPATPSFRCKLHENDSVYHNYIPIHYNRTQPDPAYCKAMMNISVRECQECYTKTISKTGIEHIQPCKYYVFDRTYMKYTLVEEWLMVCDRTEFRSIVSIVYLAGYIVGVIVVGITADKYGRRPIMSICTILIPCTVFIGGIFSQKDIFGFWPSYLIYLTSCFIFACSIPGILITGFVLATELVGSKYKLLTAIIAQYLFNVDGIVIFVAYFIQEWRRLTITLSIAAIPFTFFYFVLPESPRWMISKGYYKQAGELLRIIAKKNKKTFNEESFKKLIVEQEKNTTNKPVVTGVRSLFNSKIMCIISINLLFQAFVQNLAFYGISSSSIFLESSLYSSFRISSWAMRISSWTMVLFFIVLYLLLNRVGRKRSYLIVVFCFAILILLEIPVQNYILKNSEGYMILIFLMNIILKWLTFGSFTIIYIYTNELFPTEIRNTGMSIHIIVARIGAIAGIASTHSLAQLWIHLPMVLYSILLLLAAFVAQMLPETLDSTLPQTITDTEQMGLTRKHDCDYQRTSKQEEQPNNDQDVK</sequence>
<feature type="transmembrane region" description="Helical" evidence="5">
    <location>
        <begin position="467"/>
        <end position="486"/>
    </location>
</feature>
<dbReference type="PROSITE" id="PS50878">
    <property type="entry name" value="RT_POL"/>
    <property type="match status" value="1"/>
</dbReference>
<evidence type="ECO:0000313" key="9">
    <source>
        <dbReference type="Proteomes" id="UP000663824"/>
    </source>
</evidence>
<dbReference type="InterPro" id="IPR000477">
    <property type="entry name" value="RT_dom"/>
</dbReference>
<evidence type="ECO:0000256" key="1">
    <source>
        <dbReference type="ARBA" id="ARBA00004141"/>
    </source>
</evidence>
<dbReference type="SUPFAM" id="SSF103473">
    <property type="entry name" value="MFS general substrate transporter"/>
    <property type="match status" value="1"/>
</dbReference>
<dbReference type="Pfam" id="PF00078">
    <property type="entry name" value="RVT_1"/>
    <property type="match status" value="1"/>
</dbReference>
<feature type="transmembrane region" description="Helical" evidence="5">
    <location>
        <begin position="440"/>
        <end position="460"/>
    </location>
</feature>
<dbReference type="InterPro" id="IPR005829">
    <property type="entry name" value="Sugar_transporter_CS"/>
</dbReference>
<feature type="transmembrane region" description="Helical" evidence="5">
    <location>
        <begin position="644"/>
        <end position="666"/>
    </location>
</feature>
<feature type="transmembrane region" description="Helical" evidence="5">
    <location>
        <begin position="686"/>
        <end position="706"/>
    </location>
</feature>
<dbReference type="InterPro" id="IPR020846">
    <property type="entry name" value="MFS_dom"/>
</dbReference>
<evidence type="ECO:0000256" key="3">
    <source>
        <dbReference type="ARBA" id="ARBA00022989"/>
    </source>
</evidence>
<comment type="caution">
    <text evidence="8">The sequence shown here is derived from an EMBL/GenBank/DDBJ whole genome shotgun (WGS) entry which is preliminary data.</text>
</comment>
<dbReference type="Gene3D" id="1.20.1250.20">
    <property type="entry name" value="MFS general substrate transporter like domains"/>
    <property type="match status" value="1"/>
</dbReference>
<feature type="transmembrane region" description="Helical" evidence="5">
    <location>
        <begin position="806"/>
        <end position="826"/>
    </location>
</feature>
<protein>
    <submittedName>
        <fullName evidence="8">Uncharacterized protein</fullName>
    </submittedName>
</protein>
<feature type="transmembrane region" description="Helical" evidence="5">
    <location>
        <begin position="533"/>
        <end position="556"/>
    </location>
</feature>
<accession>A0A816YFJ1</accession>
<organism evidence="8 9">
    <name type="scientific">Rotaria magnacalcarata</name>
    <dbReference type="NCBI Taxonomy" id="392030"/>
    <lineage>
        <taxon>Eukaryota</taxon>
        <taxon>Metazoa</taxon>
        <taxon>Spiralia</taxon>
        <taxon>Gnathifera</taxon>
        <taxon>Rotifera</taxon>
        <taxon>Eurotatoria</taxon>
        <taxon>Bdelloidea</taxon>
        <taxon>Philodinida</taxon>
        <taxon>Philodinidae</taxon>
        <taxon>Rotaria</taxon>
    </lineage>
</organism>
<keyword evidence="4 5" id="KW-0472">Membrane</keyword>
<keyword evidence="3 5" id="KW-1133">Transmembrane helix</keyword>
<keyword evidence="2 5" id="KW-0812">Transmembrane</keyword>
<dbReference type="PROSITE" id="PS00216">
    <property type="entry name" value="SUGAR_TRANSPORT_1"/>
    <property type="match status" value="1"/>
</dbReference>
<dbReference type="InterPro" id="IPR036259">
    <property type="entry name" value="MFS_trans_sf"/>
</dbReference>
<evidence type="ECO:0000259" key="7">
    <source>
        <dbReference type="PROSITE" id="PS50878"/>
    </source>
</evidence>
<evidence type="ECO:0000256" key="4">
    <source>
        <dbReference type="ARBA" id="ARBA00023136"/>
    </source>
</evidence>